<sequence>MRSADSSLNSFSLPPPWTSQQQHRFEALVGRLTAAIPVSFSWVENPAWHAFCAEFIPGAHMFSPRERAKGNEATGQCDGWSGENHHHYLAFMMVAGRECHTVQLVDASAERKTAENLLGHMKSSIYIMETEFGVFVVAFCSDASGESRKARVILGKERPDLVLPDCYAHQVNLVVGDYFKTKATFLLYTEQATDLITWLRSKTFVLALLRDIQKGGGRVRTVIRAVLTRWTSHYLAYDRLLELQPALRALVSTDELRGSSNSQVITGDASAKRRATRMVGIIKDSAFWDALACMKLHLEPLAIAANIAQAANTRPDTVLLMFGVLRLRYDSLPQSDPRHIVARDAVCASLEKRWAVADQDIFITAVILNPFHKLRPFRAARWSTTAGAYTLITRLWTRFYKHEVVPQSLFGELMNY</sequence>
<feature type="non-terminal residue" evidence="1">
    <location>
        <position position="416"/>
    </location>
</feature>
<keyword evidence="2" id="KW-1185">Reference proteome</keyword>
<dbReference type="EMBL" id="MU275870">
    <property type="protein sequence ID" value="KAI0049656.1"/>
    <property type="molecule type" value="Genomic_DNA"/>
</dbReference>
<dbReference type="Proteomes" id="UP000814033">
    <property type="component" value="Unassembled WGS sequence"/>
</dbReference>
<name>A0ACB8S0N2_9AGAM</name>
<gene>
    <name evidence="1" type="ORF">FA95DRAFT_1488644</name>
</gene>
<proteinExistence type="predicted"/>
<evidence type="ECO:0000313" key="2">
    <source>
        <dbReference type="Proteomes" id="UP000814033"/>
    </source>
</evidence>
<reference evidence="1" key="1">
    <citation type="submission" date="2021-02" db="EMBL/GenBank/DDBJ databases">
        <authorList>
            <consortium name="DOE Joint Genome Institute"/>
            <person name="Ahrendt S."/>
            <person name="Looney B.P."/>
            <person name="Miyauchi S."/>
            <person name="Morin E."/>
            <person name="Drula E."/>
            <person name="Courty P.E."/>
            <person name="Chicoki N."/>
            <person name="Fauchery L."/>
            <person name="Kohler A."/>
            <person name="Kuo A."/>
            <person name="Labutti K."/>
            <person name="Pangilinan J."/>
            <person name="Lipzen A."/>
            <person name="Riley R."/>
            <person name="Andreopoulos W."/>
            <person name="He G."/>
            <person name="Johnson J."/>
            <person name="Barry K.W."/>
            <person name="Grigoriev I.V."/>
            <person name="Nagy L."/>
            <person name="Hibbett D."/>
            <person name="Henrissat B."/>
            <person name="Matheny P.B."/>
            <person name="Labbe J."/>
            <person name="Martin F."/>
        </authorList>
    </citation>
    <scope>NUCLEOTIDE SEQUENCE</scope>
    <source>
        <strain evidence="1">FP105234-sp</strain>
    </source>
</reference>
<comment type="caution">
    <text evidence="1">The sequence shown here is derived from an EMBL/GenBank/DDBJ whole genome shotgun (WGS) entry which is preliminary data.</text>
</comment>
<protein>
    <submittedName>
        <fullName evidence="1">Uncharacterized protein</fullName>
    </submittedName>
</protein>
<evidence type="ECO:0000313" key="1">
    <source>
        <dbReference type="EMBL" id="KAI0049656.1"/>
    </source>
</evidence>
<reference evidence="1" key="2">
    <citation type="journal article" date="2022" name="New Phytol.">
        <title>Evolutionary transition to the ectomycorrhizal habit in the genomes of a hyperdiverse lineage of mushroom-forming fungi.</title>
        <authorList>
            <person name="Looney B."/>
            <person name="Miyauchi S."/>
            <person name="Morin E."/>
            <person name="Drula E."/>
            <person name="Courty P.E."/>
            <person name="Kohler A."/>
            <person name="Kuo A."/>
            <person name="LaButti K."/>
            <person name="Pangilinan J."/>
            <person name="Lipzen A."/>
            <person name="Riley R."/>
            <person name="Andreopoulos W."/>
            <person name="He G."/>
            <person name="Johnson J."/>
            <person name="Nolan M."/>
            <person name="Tritt A."/>
            <person name="Barry K.W."/>
            <person name="Grigoriev I.V."/>
            <person name="Nagy L.G."/>
            <person name="Hibbett D."/>
            <person name="Henrissat B."/>
            <person name="Matheny P.B."/>
            <person name="Labbe J."/>
            <person name="Martin F.M."/>
        </authorList>
    </citation>
    <scope>NUCLEOTIDE SEQUENCE</scope>
    <source>
        <strain evidence="1">FP105234-sp</strain>
    </source>
</reference>
<organism evidence="1 2">
    <name type="scientific">Auriscalpium vulgare</name>
    <dbReference type="NCBI Taxonomy" id="40419"/>
    <lineage>
        <taxon>Eukaryota</taxon>
        <taxon>Fungi</taxon>
        <taxon>Dikarya</taxon>
        <taxon>Basidiomycota</taxon>
        <taxon>Agaricomycotina</taxon>
        <taxon>Agaricomycetes</taxon>
        <taxon>Russulales</taxon>
        <taxon>Auriscalpiaceae</taxon>
        <taxon>Auriscalpium</taxon>
    </lineage>
</organism>
<accession>A0ACB8S0N2</accession>